<dbReference type="PROSITE" id="PS51710">
    <property type="entry name" value="G_OBG"/>
    <property type="match status" value="1"/>
</dbReference>
<feature type="binding site" evidence="5">
    <location>
        <begin position="191"/>
        <end position="195"/>
    </location>
    <ligand>
        <name>GTP</name>
        <dbReference type="ChEBI" id="CHEBI:37565"/>
    </ligand>
</feature>
<evidence type="ECO:0000313" key="9">
    <source>
        <dbReference type="EMBL" id="MBK1727161.1"/>
    </source>
</evidence>
<comment type="similarity">
    <text evidence="1 5">Belongs to the TRAFAC class OBG-HflX-like GTPase superfamily. OBG GTPase family.</text>
</comment>
<dbReference type="Proteomes" id="UP000738126">
    <property type="component" value="Unassembled WGS sequence"/>
</dbReference>
<dbReference type="Gene3D" id="3.40.50.300">
    <property type="entry name" value="P-loop containing nucleotide triphosphate hydrolases"/>
    <property type="match status" value="1"/>
</dbReference>
<comment type="caution">
    <text evidence="9">The sequence shown here is derived from an EMBL/GenBank/DDBJ whole genome shotgun (WGS) entry which is preliminary data.</text>
</comment>
<comment type="function">
    <text evidence="5">An essential GTPase which binds GTP, GDP and possibly (p)ppGpp with moderate affinity, with high nucleotide exchange rates and a fairly low GTP hydrolysis rate. Plays a role in control of the cell cycle, stress response, ribosome biogenesis and in those bacteria that undergo differentiation, in morphogenesis control.</text>
</comment>
<dbReference type="HAMAP" id="MF_01454">
    <property type="entry name" value="GTPase_Obg"/>
    <property type="match status" value="1"/>
</dbReference>
<evidence type="ECO:0000259" key="8">
    <source>
        <dbReference type="PROSITE" id="PS51883"/>
    </source>
</evidence>
<keyword evidence="5" id="KW-0378">Hydrolase</keyword>
<dbReference type="InterPro" id="IPR031167">
    <property type="entry name" value="G_OBG"/>
</dbReference>
<evidence type="ECO:0000256" key="3">
    <source>
        <dbReference type="ARBA" id="ARBA00022842"/>
    </source>
</evidence>
<name>A0ABS1E5Z4_9GAMM</name>
<reference evidence="9 10" key="1">
    <citation type="journal article" date="2020" name="Microorganisms">
        <title>Osmotic Adaptation and Compatible Solute Biosynthesis of Phototrophic Bacteria as Revealed from Genome Analyses.</title>
        <authorList>
            <person name="Imhoff J.F."/>
            <person name="Rahn T."/>
            <person name="Kunzel S."/>
            <person name="Keller A."/>
            <person name="Neulinger S.C."/>
        </authorList>
    </citation>
    <scope>NUCLEOTIDE SEQUENCE [LARGE SCALE GENOMIC DNA]</scope>
    <source>
        <strain evidence="9 10">DSM 15116</strain>
    </source>
</reference>
<feature type="binding site" evidence="5">
    <location>
        <begin position="315"/>
        <end position="317"/>
    </location>
    <ligand>
        <name>GTP</name>
        <dbReference type="ChEBI" id="CHEBI:37565"/>
    </ligand>
</feature>
<sequence length="350" mass="37194">MRFVDEVTLAVHAGDGGDGCVSFRREKYVPYGGPDGGDGGRGGSVYLEGDEGLNTLVDYRHERRFAAERGESGQGRQCTGRSGADRVLHVPVGTLVFDAETDELIGDITAAGERLRVAAGGRGGLGNLHFKSSTNRAPRQSVPGGAGERRELRLELQLLADVGLLGLPNVGKSTLLRAVSAARPKVADYPFTTLYPQLGVVRLAPQRAFVVADIPGLIEGAADGAGLGVRFLRHLSRTRLLLHLVDAVAEEQGGEPAADARTLLGELEAFSPALAAKPRWLVVNRIDALPAERRAERVREIAAQLGWEGPAYGISGLTGEGVAALCQDVMAELEREHEAEQDREEGSEPA</sequence>
<dbReference type="InterPro" id="IPR027417">
    <property type="entry name" value="P-loop_NTPase"/>
</dbReference>
<dbReference type="RefSeq" id="WP_200259878.1">
    <property type="nucleotide sequence ID" value="NZ_NRSH01000106.1"/>
</dbReference>
<keyword evidence="3 5" id="KW-0460">Magnesium</keyword>
<feature type="domain" description="OBG-type G" evidence="7">
    <location>
        <begin position="160"/>
        <end position="334"/>
    </location>
</feature>
<dbReference type="Pfam" id="PF01926">
    <property type="entry name" value="MMR_HSR1"/>
    <property type="match status" value="1"/>
</dbReference>
<dbReference type="SUPFAM" id="SSF52540">
    <property type="entry name" value="P-loop containing nucleoside triphosphate hydrolases"/>
    <property type="match status" value="1"/>
</dbReference>
<comment type="cofactor">
    <cofactor evidence="5">
        <name>Mg(2+)</name>
        <dbReference type="ChEBI" id="CHEBI:18420"/>
    </cofactor>
</comment>
<feature type="binding site" evidence="5">
    <location>
        <position position="173"/>
    </location>
    <ligand>
        <name>Mg(2+)</name>
        <dbReference type="ChEBI" id="CHEBI:18420"/>
    </ligand>
</feature>
<dbReference type="CDD" id="cd01898">
    <property type="entry name" value="Obg"/>
    <property type="match status" value="1"/>
</dbReference>
<dbReference type="Gene3D" id="2.70.210.12">
    <property type="entry name" value="GTP1/OBG domain"/>
    <property type="match status" value="1"/>
</dbReference>
<dbReference type="InterPro" id="IPR014100">
    <property type="entry name" value="GTP-bd_Obg/CgtA"/>
</dbReference>
<dbReference type="InterPro" id="IPR006074">
    <property type="entry name" value="GTP1-OBG_CS"/>
</dbReference>
<keyword evidence="5" id="KW-0963">Cytoplasm</keyword>
<evidence type="ECO:0000313" key="10">
    <source>
        <dbReference type="Proteomes" id="UP000738126"/>
    </source>
</evidence>
<dbReference type="InterPro" id="IPR006169">
    <property type="entry name" value="GTP1_OBG_dom"/>
</dbReference>
<feature type="binding site" evidence="5">
    <location>
        <begin position="284"/>
        <end position="287"/>
    </location>
    <ligand>
        <name>GTP</name>
        <dbReference type="ChEBI" id="CHEBI:37565"/>
    </ligand>
</feature>
<dbReference type="InterPro" id="IPR036726">
    <property type="entry name" value="GTP1_OBG_dom_sf"/>
</dbReference>
<dbReference type="SUPFAM" id="SSF82051">
    <property type="entry name" value="Obg GTP-binding protein N-terminal domain"/>
    <property type="match status" value="1"/>
</dbReference>
<feature type="region of interest" description="Disordered" evidence="6">
    <location>
        <begin position="128"/>
        <end position="147"/>
    </location>
</feature>
<feature type="domain" description="Obg" evidence="8">
    <location>
        <begin position="1"/>
        <end position="159"/>
    </location>
</feature>
<feature type="binding site" evidence="5">
    <location>
        <position position="193"/>
    </location>
    <ligand>
        <name>Mg(2+)</name>
        <dbReference type="ChEBI" id="CHEBI:18420"/>
    </ligand>
</feature>
<protein>
    <recommendedName>
        <fullName evidence="5">GTPase Obg</fullName>
        <ecNumber evidence="5">3.6.5.-</ecNumber>
    </recommendedName>
    <alternativeName>
        <fullName evidence="5">GTP-binding protein Obg</fullName>
    </alternativeName>
</protein>
<dbReference type="PIRSF" id="PIRSF002401">
    <property type="entry name" value="GTP_bd_Obg/CgtA"/>
    <property type="match status" value="1"/>
</dbReference>
<proteinExistence type="inferred from homology"/>
<evidence type="ECO:0000256" key="5">
    <source>
        <dbReference type="HAMAP-Rule" id="MF_01454"/>
    </source>
</evidence>
<feature type="binding site" evidence="5">
    <location>
        <begin position="166"/>
        <end position="173"/>
    </location>
    <ligand>
        <name>GTP</name>
        <dbReference type="ChEBI" id="CHEBI:37565"/>
    </ligand>
</feature>
<dbReference type="InterPro" id="IPR006073">
    <property type="entry name" value="GTP-bd"/>
</dbReference>
<dbReference type="PRINTS" id="PR00326">
    <property type="entry name" value="GTP1OBG"/>
</dbReference>
<evidence type="ECO:0000259" key="7">
    <source>
        <dbReference type="PROSITE" id="PS51710"/>
    </source>
</evidence>
<dbReference type="PROSITE" id="PS00905">
    <property type="entry name" value="GTP1_OBG"/>
    <property type="match status" value="1"/>
</dbReference>
<comment type="subunit">
    <text evidence="5">Monomer.</text>
</comment>
<dbReference type="PANTHER" id="PTHR11702:SF31">
    <property type="entry name" value="MITOCHONDRIAL RIBOSOME-ASSOCIATED GTPASE 2"/>
    <property type="match status" value="1"/>
</dbReference>
<accession>A0ABS1E5Z4</accession>
<evidence type="ECO:0000256" key="1">
    <source>
        <dbReference type="ARBA" id="ARBA00007699"/>
    </source>
</evidence>
<organism evidence="9 10">
    <name type="scientific">Halorhodospira neutriphila</name>
    <dbReference type="NCBI Taxonomy" id="168379"/>
    <lineage>
        <taxon>Bacteria</taxon>
        <taxon>Pseudomonadati</taxon>
        <taxon>Pseudomonadota</taxon>
        <taxon>Gammaproteobacteria</taxon>
        <taxon>Chromatiales</taxon>
        <taxon>Ectothiorhodospiraceae</taxon>
        <taxon>Halorhodospira</taxon>
    </lineage>
</organism>
<dbReference type="NCBIfam" id="TIGR02729">
    <property type="entry name" value="Obg_CgtA"/>
    <property type="match status" value="1"/>
</dbReference>
<keyword evidence="4 5" id="KW-0342">GTP-binding</keyword>
<comment type="subcellular location">
    <subcellularLocation>
        <location evidence="5">Cytoplasm</location>
    </subcellularLocation>
</comment>
<dbReference type="NCBIfam" id="NF008956">
    <property type="entry name" value="PRK12299.1"/>
    <property type="match status" value="1"/>
</dbReference>
<gene>
    <name evidence="9" type="primary">obgE</name>
    <name evidence="9" type="synonym">cgtA</name>
    <name evidence="5 9" type="synonym">obg</name>
    <name evidence="9" type="synonym">yhbZ</name>
    <name evidence="9" type="ORF">CKO13_09045</name>
</gene>
<dbReference type="InterPro" id="IPR045086">
    <property type="entry name" value="OBG_GTPase"/>
</dbReference>
<keyword evidence="10" id="KW-1185">Reference proteome</keyword>
<evidence type="ECO:0000256" key="2">
    <source>
        <dbReference type="ARBA" id="ARBA00022741"/>
    </source>
</evidence>
<keyword evidence="2 5" id="KW-0547">Nucleotide-binding</keyword>
<feature type="binding site" evidence="5">
    <location>
        <begin position="213"/>
        <end position="216"/>
    </location>
    <ligand>
        <name>GTP</name>
        <dbReference type="ChEBI" id="CHEBI:37565"/>
    </ligand>
</feature>
<evidence type="ECO:0000256" key="6">
    <source>
        <dbReference type="SAM" id="MobiDB-lite"/>
    </source>
</evidence>
<dbReference type="EMBL" id="NRSH01000106">
    <property type="protein sequence ID" value="MBK1727161.1"/>
    <property type="molecule type" value="Genomic_DNA"/>
</dbReference>
<keyword evidence="5" id="KW-0479">Metal-binding</keyword>
<dbReference type="Pfam" id="PF01018">
    <property type="entry name" value="GTP1_OBG"/>
    <property type="match status" value="1"/>
</dbReference>
<dbReference type="PANTHER" id="PTHR11702">
    <property type="entry name" value="DEVELOPMENTALLY REGULATED GTP-BINDING PROTEIN-RELATED"/>
    <property type="match status" value="1"/>
</dbReference>
<dbReference type="NCBIfam" id="NF008955">
    <property type="entry name" value="PRK12297.1"/>
    <property type="match status" value="1"/>
</dbReference>
<dbReference type="PROSITE" id="PS51883">
    <property type="entry name" value="OBG"/>
    <property type="match status" value="1"/>
</dbReference>
<dbReference type="EC" id="3.6.5.-" evidence="5"/>
<evidence type="ECO:0000256" key="4">
    <source>
        <dbReference type="ARBA" id="ARBA00023134"/>
    </source>
</evidence>